<organism evidence="3 4">
    <name type="scientific">Tritrichomonas foetus</name>
    <dbReference type="NCBI Taxonomy" id="1144522"/>
    <lineage>
        <taxon>Eukaryota</taxon>
        <taxon>Metamonada</taxon>
        <taxon>Parabasalia</taxon>
        <taxon>Tritrichomonadida</taxon>
        <taxon>Tritrichomonadidae</taxon>
        <taxon>Tritrichomonas</taxon>
    </lineage>
</organism>
<keyword evidence="4" id="KW-1185">Reference proteome</keyword>
<feature type="compositionally biased region" description="Low complexity" evidence="2">
    <location>
        <begin position="200"/>
        <end position="221"/>
    </location>
</feature>
<accession>A0A1J4K2T9</accession>
<sequence length="691" mass="76983">MSRKKKGDNTKDILALIGGDIQINDADVDDELNDLLDEVNGGGKNKGGSKKAKPAPKAAPKPAPKASPKPAGKEAPNQKAQPAKPAKYTKDGFKVVETPEDVAELFDQADALLGDFDENAGVDVDSDDLAELDGLEEDDLDALEEKLEKPKPKQKTPSKVENDEDEKVDAKTSKTKRPSISIKENVILSSDDEENENAEEATPQKSSKPKASASSASPVPKTNARSTQPVKKPTTKSTYEQVFDYFSGTFYNFLLAADDPTIAADYMERINDLVPLVFNGEEGSIPKKMQFLTLPSPTSPFGRWQNVKNKEIQVKSRIQETRDINKVLQDQKARLTELKKAANSARDENTVREIDRALQLTNGSIHKMTNPQFLVSDFITIAKSNVDTTLSDKDFQITLLSIEGGKSKSKVKISFEIPIVGQILFQTETNKKNINNSITKNNYDTKKAVAKFQTSGKVTIDKHSTEFSLTQLYSKSSVEESVIVNGIKITFQMGIRTPLDGEKIVYSLEEFVCSPLLLTEAISCESAPKYVYDHTPKEKPKPKQKQIAGTQNVPKPTRNAQPNNGIPEYRLLSKEEHGLFWGTKVTEFLINQSKVLMSIYRDKKLEIPQPLVDQNTAFSKKMEEFMQAQENGELDPNEYLGQLEQAIKRETEKLPSLTVKEQGDRKAFINMLKSEYEEIKEMLENPPDDDE</sequence>
<feature type="compositionally biased region" description="Acidic residues" evidence="2">
    <location>
        <begin position="118"/>
        <end position="142"/>
    </location>
</feature>
<evidence type="ECO:0000313" key="3">
    <source>
        <dbReference type="EMBL" id="OHT05282.1"/>
    </source>
</evidence>
<feature type="compositionally biased region" description="Pro residues" evidence="2">
    <location>
        <begin position="57"/>
        <end position="67"/>
    </location>
</feature>
<dbReference type="AlphaFoldDB" id="A0A1J4K2T9"/>
<dbReference type="EMBL" id="MLAK01000763">
    <property type="protein sequence ID" value="OHT05282.1"/>
    <property type="molecule type" value="Genomic_DNA"/>
</dbReference>
<dbReference type="RefSeq" id="XP_068358418.1">
    <property type="nucleotide sequence ID" value="XM_068505306.1"/>
</dbReference>
<evidence type="ECO:0000256" key="2">
    <source>
        <dbReference type="SAM" id="MobiDB-lite"/>
    </source>
</evidence>
<keyword evidence="1" id="KW-0175">Coiled coil</keyword>
<gene>
    <name evidence="3" type="ORF">TRFO_27048</name>
</gene>
<dbReference type="VEuPathDB" id="TrichDB:TRFO_27048"/>
<protein>
    <submittedName>
        <fullName evidence="3">Uncharacterized protein</fullName>
    </submittedName>
</protein>
<dbReference type="GeneID" id="94840010"/>
<feature type="compositionally biased region" description="Acidic residues" evidence="2">
    <location>
        <begin position="190"/>
        <end position="199"/>
    </location>
</feature>
<dbReference type="Proteomes" id="UP000179807">
    <property type="component" value="Unassembled WGS sequence"/>
</dbReference>
<feature type="coiled-coil region" evidence="1">
    <location>
        <begin position="318"/>
        <end position="348"/>
    </location>
</feature>
<comment type="caution">
    <text evidence="3">The sequence shown here is derived from an EMBL/GenBank/DDBJ whole genome shotgun (WGS) entry which is preliminary data.</text>
</comment>
<evidence type="ECO:0000256" key="1">
    <source>
        <dbReference type="SAM" id="Coils"/>
    </source>
</evidence>
<evidence type="ECO:0000313" key="4">
    <source>
        <dbReference type="Proteomes" id="UP000179807"/>
    </source>
</evidence>
<name>A0A1J4K2T9_9EUKA</name>
<feature type="compositionally biased region" description="Polar residues" evidence="2">
    <location>
        <begin position="223"/>
        <end position="236"/>
    </location>
</feature>
<feature type="region of interest" description="Disordered" evidence="2">
    <location>
        <begin position="35"/>
        <end position="92"/>
    </location>
</feature>
<proteinExistence type="predicted"/>
<feature type="region of interest" description="Disordered" evidence="2">
    <location>
        <begin position="533"/>
        <end position="566"/>
    </location>
</feature>
<reference evidence="3" key="1">
    <citation type="submission" date="2016-10" db="EMBL/GenBank/DDBJ databases">
        <authorList>
            <person name="Benchimol M."/>
            <person name="Almeida L.G."/>
            <person name="Vasconcelos A.T."/>
            <person name="Perreira-Neves A."/>
            <person name="Rosa I.A."/>
            <person name="Tasca T."/>
            <person name="Bogo M.R."/>
            <person name="de Souza W."/>
        </authorList>
    </citation>
    <scope>NUCLEOTIDE SEQUENCE [LARGE SCALE GENOMIC DNA]</scope>
    <source>
        <strain evidence="3">K</strain>
    </source>
</reference>
<feature type="compositionally biased region" description="Low complexity" evidence="2">
    <location>
        <begin position="68"/>
        <end position="86"/>
    </location>
</feature>
<feature type="region of interest" description="Disordered" evidence="2">
    <location>
        <begin position="118"/>
        <end position="236"/>
    </location>
</feature>
<feature type="compositionally biased region" description="Polar residues" evidence="2">
    <location>
        <begin position="547"/>
        <end position="564"/>
    </location>
</feature>